<feature type="non-terminal residue" evidence="2">
    <location>
        <position position="233"/>
    </location>
</feature>
<protein>
    <submittedName>
        <fullName evidence="2">Uncharacterized protein</fullName>
    </submittedName>
</protein>
<sequence>MRESFFDKLSQSLLPSNKHDYCFLMGDLNLGMWMKIQRKDIPPEHPPMGPARKSLRMSENQQQSNSSQEQGTSAYDEDRKALLVLAFMPKPGIEAFLADQEFVPPTFDKDDPHFIEKLDALKIYMIGKQMAFEDLGQRFPAMNNTFSKTDTQQKMTYAQIANSQEEQMRFFMDHGPRACLIANSKFGRPTALLPLPSAPPVSTASSIEDSDLDCHAQQKKKRKRVERSLSESS</sequence>
<organism evidence="2 3">
    <name type="scientific">Streblomastix strix</name>
    <dbReference type="NCBI Taxonomy" id="222440"/>
    <lineage>
        <taxon>Eukaryota</taxon>
        <taxon>Metamonada</taxon>
        <taxon>Preaxostyla</taxon>
        <taxon>Oxymonadida</taxon>
        <taxon>Streblomastigidae</taxon>
        <taxon>Streblomastix</taxon>
    </lineage>
</organism>
<evidence type="ECO:0000256" key="1">
    <source>
        <dbReference type="SAM" id="MobiDB-lite"/>
    </source>
</evidence>
<comment type="caution">
    <text evidence="2">The sequence shown here is derived from an EMBL/GenBank/DDBJ whole genome shotgun (WGS) entry which is preliminary data.</text>
</comment>
<gene>
    <name evidence="2" type="ORF">EZS28_022710</name>
</gene>
<evidence type="ECO:0000313" key="2">
    <source>
        <dbReference type="EMBL" id="KAA6381765.1"/>
    </source>
</evidence>
<feature type="compositionally biased region" description="Low complexity" evidence="1">
    <location>
        <begin position="58"/>
        <end position="70"/>
    </location>
</feature>
<name>A0A5J4VH00_9EUKA</name>
<evidence type="ECO:0000313" key="3">
    <source>
        <dbReference type="Proteomes" id="UP000324800"/>
    </source>
</evidence>
<reference evidence="2 3" key="1">
    <citation type="submission" date="2019-03" db="EMBL/GenBank/DDBJ databases">
        <title>Single cell metagenomics reveals metabolic interactions within the superorganism composed of flagellate Streblomastix strix and complex community of Bacteroidetes bacteria on its surface.</title>
        <authorList>
            <person name="Treitli S.C."/>
            <person name="Kolisko M."/>
            <person name="Husnik F."/>
            <person name="Keeling P."/>
            <person name="Hampl V."/>
        </authorList>
    </citation>
    <scope>NUCLEOTIDE SEQUENCE [LARGE SCALE GENOMIC DNA]</scope>
    <source>
        <strain evidence="2">ST1C</strain>
    </source>
</reference>
<dbReference type="AlphaFoldDB" id="A0A5J4VH00"/>
<proteinExistence type="predicted"/>
<feature type="region of interest" description="Disordered" evidence="1">
    <location>
        <begin position="39"/>
        <end position="75"/>
    </location>
</feature>
<accession>A0A5J4VH00</accession>
<feature type="region of interest" description="Disordered" evidence="1">
    <location>
        <begin position="194"/>
        <end position="233"/>
    </location>
</feature>
<feature type="compositionally biased region" description="Low complexity" evidence="1">
    <location>
        <begin position="194"/>
        <end position="206"/>
    </location>
</feature>
<dbReference type="Proteomes" id="UP000324800">
    <property type="component" value="Unassembled WGS sequence"/>
</dbReference>
<dbReference type="EMBL" id="SNRW01007139">
    <property type="protein sequence ID" value="KAA6381765.1"/>
    <property type="molecule type" value="Genomic_DNA"/>
</dbReference>